<protein>
    <submittedName>
        <fullName evidence="2">Uncharacterized protein</fullName>
    </submittedName>
</protein>
<keyword evidence="1" id="KW-0472">Membrane</keyword>
<comment type="caution">
    <text evidence="2">The sequence shown here is derived from an EMBL/GenBank/DDBJ whole genome shotgun (WGS) entry which is preliminary data.</text>
</comment>
<accession>A0A3E1Q7X9</accession>
<feature type="transmembrane region" description="Helical" evidence="1">
    <location>
        <begin position="88"/>
        <end position="111"/>
    </location>
</feature>
<feature type="transmembrane region" description="Helical" evidence="1">
    <location>
        <begin position="131"/>
        <end position="152"/>
    </location>
</feature>
<proteinExistence type="predicted"/>
<evidence type="ECO:0000313" key="3">
    <source>
        <dbReference type="Proteomes" id="UP000261082"/>
    </source>
</evidence>
<dbReference type="AlphaFoldDB" id="A0A3E1Q7X9"/>
<dbReference type="OrthoDB" id="1452450at2"/>
<keyword evidence="1" id="KW-1133">Transmembrane helix</keyword>
<sequence length="163" mass="18775">MSKENILLILWIIFGFTFVAAIDSILYFFIHLVYFALSEFGLSLTFLTYFIPTITLLSYFFTILFLFKKIKTNSNSEGIYLISFPKKTFILFVILALLLKPIASKLSGLYAEYYIPIQEVAASDYLGFYGLMHATFAVSRWGAIIIVAFIYLKKYQSLKLKSK</sequence>
<organism evidence="2 3">
    <name type="scientific">Marixanthomonas ophiurae</name>
    <dbReference type="NCBI Taxonomy" id="387659"/>
    <lineage>
        <taxon>Bacteria</taxon>
        <taxon>Pseudomonadati</taxon>
        <taxon>Bacteroidota</taxon>
        <taxon>Flavobacteriia</taxon>
        <taxon>Flavobacteriales</taxon>
        <taxon>Flavobacteriaceae</taxon>
        <taxon>Marixanthomonas</taxon>
    </lineage>
</organism>
<feature type="transmembrane region" description="Helical" evidence="1">
    <location>
        <begin position="46"/>
        <end position="67"/>
    </location>
</feature>
<reference evidence="2 3" key="1">
    <citation type="journal article" date="2007" name="Int. J. Syst. Evol. Microbiol.">
        <title>Marixanthomonas ophiurae gen. nov., sp. nov., a marine bacterium of the family Flavobacteriaceae isolated from a deep-sea brittle star.</title>
        <authorList>
            <person name="Romanenko L.A."/>
            <person name="Uchino M."/>
            <person name="Frolova G.M."/>
            <person name="Mikhailov V.V."/>
        </authorList>
    </citation>
    <scope>NUCLEOTIDE SEQUENCE [LARGE SCALE GENOMIC DNA]</scope>
    <source>
        <strain evidence="2 3">KMM 3046</strain>
    </source>
</reference>
<evidence type="ECO:0000313" key="2">
    <source>
        <dbReference type="EMBL" id="RFN58236.1"/>
    </source>
</evidence>
<keyword evidence="1" id="KW-0812">Transmembrane</keyword>
<dbReference type="Proteomes" id="UP000261082">
    <property type="component" value="Unassembled WGS sequence"/>
</dbReference>
<gene>
    <name evidence="2" type="ORF">DZ858_13485</name>
</gene>
<evidence type="ECO:0000256" key="1">
    <source>
        <dbReference type="SAM" id="Phobius"/>
    </source>
</evidence>
<dbReference type="RefSeq" id="WP_117160184.1">
    <property type="nucleotide sequence ID" value="NZ_QVID01000002.1"/>
</dbReference>
<keyword evidence="3" id="KW-1185">Reference proteome</keyword>
<dbReference type="EMBL" id="QVID01000002">
    <property type="protein sequence ID" value="RFN58236.1"/>
    <property type="molecule type" value="Genomic_DNA"/>
</dbReference>
<name>A0A3E1Q7X9_9FLAO</name>
<feature type="transmembrane region" description="Helical" evidence="1">
    <location>
        <begin position="7"/>
        <end position="34"/>
    </location>
</feature>